<organism evidence="2 3">
    <name type="scientific">Pontibacter akesuensis</name>
    <dbReference type="NCBI Taxonomy" id="388950"/>
    <lineage>
        <taxon>Bacteria</taxon>
        <taxon>Pseudomonadati</taxon>
        <taxon>Bacteroidota</taxon>
        <taxon>Cytophagia</taxon>
        <taxon>Cytophagales</taxon>
        <taxon>Hymenobacteraceae</taxon>
        <taxon>Pontibacter</taxon>
    </lineage>
</organism>
<sequence>MKKVILVLLLAATVQQVSAQANKNTFLEGAAAERNFQDLKKLTTTTGTVQTYDNRYKGIKGSPFFWNNWGKGNLQIGDKEFENITAKYNVQEDEVWYQDAKGNAFILPATQLTSFALTDTLGLRTISFKRLPRVGQLEPALANKLLAVLHEGPRSQLVLAPQKKLLKADYKGPYSAGREFDQIIDVADYFLLFGERNVQKIKLNKRSFLKALPANQAQVEDFVKVNNIDLNTESGWVKALAIFETL</sequence>
<evidence type="ECO:0000256" key="1">
    <source>
        <dbReference type="SAM" id="SignalP"/>
    </source>
</evidence>
<proteinExistence type="predicted"/>
<keyword evidence="1" id="KW-0732">Signal</keyword>
<dbReference type="RefSeq" id="WP_068839662.1">
    <property type="nucleotide sequence ID" value="NZ_BMXC01000001.1"/>
</dbReference>
<dbReference type="EMBL" id="FPCA01000001">
    <property type="protein sequence ID" value="SFU43209.1"/>
    <property type="molecule type" value="Genomic_DNA"/>
</dbReference>
<dbReference type="Proteomes" id="UP000182491">
    <property type="component" value="Unassembled WGS sequence"/>
</dbReference>
<keyword evidence="3" id="KW-1185">Reference proteome</keyword>
<feature type="signal peptide" evidence="1">
    <location>
        <begin position="1"/>
        <end position="19"/>
    </location>
</feature>
<reference evidence="3" key="1">
    <citation type="submission" date="2016-10" db="EMBL/GenBank/DDBJ databases">
        <authorList>
            <person name="Varghese N."/>
        </authorList>
    </citation>
    <scope>NUCLEOTIDE SEQUENCE [LARGE SCALE GENOMIC DNA]</scope>
    <source>
        <strain evidence="3">DSM 18820</strain>
    </source>
</reference>
<dbReference type="OrthoDB" id="934917at2"/>
<protein>
    <submittedName>
        <fullName evidence="2">Uncharacterized protein</fullName>
    </submittedName>
</protein>
<evidence type="ECO:0000313" key="3">
    <source>
        <dbReference type="Proteomes" id="UP000182491"/>
    </source>
</evidence>
<name>A0A1I7G438_9BACT</name>
<evidence type="ECO:0000313" key="2">
    <source>
        <dbReference type="EMBL" id="SFU43209.1"/>
    </source>
</evidence>
<feature type="chain" id="PRO_5010275115" evidence="1">
    <location>
        <begin position="20"/>
        <end position="246"/>
    </location>
</feature>
<accession>A0A1I7G438</accession>
<dbReference type="AlphaFoldDB" id="A0A1I7G438"/>
<gene>
    <name evidence="2" type="ORF">SAMN04487941_0702</name>
</gene>
<dbReference type="STRING" id="388950.GCA_001611675_03837"/>